<name>A0A5N6DKF3_ASPPA</name>
<evidence type="ECO:0000313" key="3">
    <source>
        <dbReference type="Proteomes" id="UP000326532"/>
    </source>
</evidence>
<protein>
    <submittedName>
        <fullName evidence="2">Uncharacterized protein</fullName>
    </submittedName>
</protein>
<reference evidence="2 3" key="1">
    <citation type="submission" date="2019-04" db="EMBL/GenBank/DDBJ databases">
        <title>Fungal friends and foes A comparative genomics study of 23 Aspergillus species from section Flavi.</title>
        <authorList>
            <consortium name="DOE Joint Genome Institute"/>
            <person name="Kjaerbolling I."/>
            <person name="Vesth T.C."/>
            <person name="Frisvad J.C."/>
            <person name="Nybo J.L."/>
            <person name="Theobald S."/>
            <person name="Kildgaard S."/>
            <person name="Petersen T.I."/>
            <person name="Kuo A."/>
            <person name="Sato A."/>
            <person name="Lyhne E.K."/>
            <person name="Kogle M.E."/>
            <person name="Wiebenga A."/>
            <person name="Kun R.S."/>
            <person name="Lubbers R.J."/>
            <person name="Makela M.R."/>
            <person name="Barry K."/>
            <person name="Chovatia M."/>
            <person name="Clum A."/>
            <person name="Daum C."/>
            <person name="Haridas S."/>
            <person name="He G."/>
            <person name="LaButti K."/>
            <person name="Lipzen A."/>
            <person name="Mondo S."/>
            <person name="Pangilinan J."/>
            <person name="Riley R."/>
            <person name="Salamov A."/>
            <person name="Simmons B.A."/>
            <person name="Magnuson J.K."/>
            <person name="Henrissat B."/>
            <person name="Mortensen U.H."/>
            <person name="Larsen T.O."/>
            <person name="De vries R.P."/>
            <person name="Grigoriev I.V."/>
            <person name="Machida M."/>
            <person name="Baker S.E."/>
            <person name="Andersen M.R."/>
        </authorList>
    </citation>
    <scope>NUCLEOTIDE SEQUENCE [LARGE SCALE GENOMIC DNA]</scope>
    <source>
        <strain evidence="2 3">CBS 117618</strain>
    </source>
</reference>
<gene>
    <name evidence="2" type="ORF">BDV34DRAFT_195308</name>
</gene>
<evidence type="ECO:0000256" key="1">
    <source>
        <dbReference type="SAM" id="MobiDB-lite"/>
    </source>
</evidence>
<accession>A0A5N6DKF3</accession>
<keyword evidence="3" id="KW-1185">Reference proteome</keyword>
<proteinExistence type="predicted"/>
<evidence type="ECO:0000313" key="2">
    <source>
        <dbReference type="EMBL" id="KAB8205569.1"/>
    </source>
</evidence>
<feature type="region of interest" description="Disordered" evidence="1">
    <location>
        <begin position="31"/>
        <end position="51"/>
    </location>
</feature>
<dbReference type="EMBL" id="ML734969">
    <property type="protein sequence ID" value="KAB8205569.1"/>
    <property type="molecule type" value="Genomic_DNA"/>
</dbReference>
<dbReference type="Proteomes" id="UP000326532">
    <property type="component" value="Unassembled WGS sequence"/>
</dbReference>
<sequence length="103" mass="11633">MRNINMDTFALYYKYTYGGNYSVAATLPFSQSSSQTSPKLKEGNAHGSKGPFAVVVPKHPRESRTLLHTLLIHVRILLHATINGDRRSYFPSRNSRTLWKGPL</sequence>
<organism evidence="2 3">
    <name type="scientific">Aspergillus parasiticus</name>
    <dbReference type="NCBI Taxonomy" id="5067"/>
    <lineage>
        <taxon>Eukaryota</taxon>
        <taxon>Fungi</taxon>
        <taxon>Dikarya</taxon>
        <taxon>Ascomycota</taxon>
        <taxon>Pezizomycotina</taxon>
        <taxon>Eurotiomycetes</taxon>
        <taxon>Eurotiomycetidae</taxon>
        <taxon>Eurotiales</taxon>
        <taxon>Aspergillaceae</taxon>
        <taxon>Aspergillus</taxon>
        <taxon>Aspergillus subgen. Circumdati</taxon>
    </lineage>
</organism>
<dbReference type="AlphaFoldDB" id="A0A5N6DKF3"/>
<dbReference type="VEuPathDB" id="FungiDB:BDV34DRAFT_195308"/>